<feature type="domain" description="TIR" evidence="1">
    <location>
        <begin position="1"/>
        <end position="136"/>
    </location>
</feature>
<dbReference type="PROSITE" id="PS50104">
    <property type="entry name" value="TIR"/>
    <property type="match status" value="1"/>
</dbReference>
<comment type="caution">
    <text evidence="2">The sequence shown here is derived from an EMBL/GenBank/DDBJ whole genome shotgun (WGS) entry which is preliminary data.</text>
</comment>
<organism evidence="2 3">
    <name type="scientific">Enterococcus ratti</name>
    <dbReference type="NCBI Taxonomy" id="150033"/>
    <lineage>
        <taxon>Bacteria</taxon>
        <taxon>Bacillati</taxon>
        <taxon>Bacillota</taxon>
        <taxon>Bacilli</taxon>
        <taxon>Lactobacillales</taxon>
        <taxon>Enterococcaceae</taxon>
        <taxon>Enterococcus</taxon>
    </lineage>
</organism>
<dbReference type="Proteomes" id="UP000182152">
    <property type="component" value="Unassembled WGS sequence"/>
</dbReference>
<reference evidence="2 3" key="1">
    <citation type="submission" date="2014-12" db="EMBL/GenBank/DDBJ databases">
        <title>Draft genome sequences of 29 type strains of Enterococci.</title>
        <authorList>
            <person name="Zhong Z."/>
            <person name="Sun Z."/>
            <person name="Liu W."/>
            <person name="Zhang W."/>
            <person name="Zhang H."/>
        </authorList>
    </citation>
    <scope>NUCLEOTIDE SEQUENCE [LARGE SCALE GENOMIC DNA]</scope>
    <source>
        <strain evidence="2 3">DSM 15687</strain>
    </source>
</reference>
<dbReference type="SUPFAM" id="SSF52200">
    <property type="entry name" value="Toll/Interleukin receptor TIR domain"/>
    <property type="match status" value="1"/>
</dbReference>
<evidence type="ECO:0000313" key="3">
    <source>
        <dbReference type="Proteomes" id="UP000182152"/>
    </source>
</evidence>
<protein>
    <recommendedName>
        <fullName evidence="1">TIR domain-containing protein</fullName>
    </recommendedName>
</protein>
<dbReference type="InterPro" id="IPR035897">
    <property type="entry name" value="Toll_tir_struct_dom_sf"/>
</dbReference>
<evidence type="ECO:0000313" key="2">
    <source>
        <dbReference type="EMBL" id="OJG83543.1"/>
    </source>
</evidence>
<gene>
    <name evidence="2" type="ORF">RV14_GL001421</name>
</gene>
<proteinExistence type="predicted"/>
<dbReference type="AlphaFoldDB" id="A0A1L8WRE6"/>
<dbReference type="Pfam" id="PF01582">
    <property type="entry name" value="TIR"/>
    <property type="match status" value="1"/>
</dbReference>
<keyword evidence="3" id="KW-1185">Reference proteome</keyword>
<name>A0A1L8WRE6_9ENTE</name>
<dbReference type="GO" id="GO:0007165">
    <property type="term" value="P:signal transduction"/>
    <property type="evidence" value="ECO:0007669"/>
    <property type="project" value="InterPro"/>
</dbReference>
<dbReference type="Gene3D" id="3.40.50.10140">
    <property type="entry name" value="Toll/interleukin-1 receptor homology (TIR) domain"/>
    <property type="match status" value="1"/>
</dbReference>
<dbReference type="EMBL" id="JXLB01000003">
    <property type="protein sequence ID" value="OJG83543.1"/>
    <property type="molecule type" value="Genomic_DNA"/>
</dbReference>
<accession>A0A1L8WRE6</accession>
<sequence>MSHNSVDKQYGNVLRELMVSIGILNSDIVYTSHEKNKIPIGENIYDYLGDRIEKSNIVLFLLSESYFKSVVCLNEMGASWVTKNEYYMFFIPGFDRNLKAFMDCCINQKKMGIVLNGDNSCKEGLREFVKELSLKMKVDVPVEVLYDEVEKSCELLRKLTPSNATYVASITDIIKYTDYIFCKIDILIPTGESFHAEESHWLQLYYRFIPIAQDITIGSRVKFKVKAITDFEVEKYGNYNFRNVYVYPDFINLI</sequence>
<dbReference type="InterPro" id="IPR000157">
    <property type="entry name" value="TIR_dom"/>
</dbReference>
<evidence type="ECO:0000259" key="1">
    <source>
        <dbReference type="PROSITE" id="PS50104"/>
    </source>
</evidence>